<gene>
    <name evidence="2" type="ORF">MPDQ_002741</name>
</gene>
<dbReference type="InterPro" id="IPR016181">
    <property type="entry name" value="Acyl_CoA_acyltransferase"/>
</dbReference>
<dbReference type="SUPFAM" id="SSF55729">
    <property type="entry name" value="Acyl-CoA N-acyltransferases (Nat)"/>
    <property type="match status" value="1"/>
</dbReference>
<comment type="caution">
    <text evidence="2">The sequence shown here is derived from an EMBL/GenBank/DDBJ whole genome shotgun (WGS) entry which is preliminary data.</text>
</comment>
<dbReference type="InterPro" id="IPR051531">
    <property type="entry name" value="N-acetyltransferase"/>
</dbReference>
<feature type="domain" description="N-acetyltransferase" evidence="1">
    <location>
        <begin position="32"/>
        <end position="169"/>
    </location>
</feature>
<name>A0A507R1Z7_MONPU</name>
<reference evidence="2 3" key="1">
    <citation type="submission" date="2019-06" db="EMBL/GenBank/DDBJ databases">
        <title>Wine fermentation using esterase from Monascus purpureus.</title>
        <authorList>
            <person name="Geng C."/>
            <person name="Zhang Y."/>
        </authorList>
    </citation>
    <scope>NUCLEOTIDE SEQUENCE [LARGE SCALE GENOMIC DNA]</scope>
    <source>
        <strain evidence="2">HQ1</strain>
    </source>
</reference>
<dbReference type="GO" id="GO:0016747">
    <property type="term" value="F:acyltransferase activity, transferring groups other than amino-acyl groups"/>
    <property type="evidence" value="ECO:0007669"/>
    <property type="project" value="InterPro"/>
</dbReference>
<dbReference type="AlphaFoldDB" id="A0A507R1Z7"/>
<organism evidence="2 3">
    <name type="scientific">Monascus purpureus</name>
    <name type="common">Red mold</name>
    <name type="synonym">Monascus anka</name>
    <dbReference type="NCBI Taxonomy" id="5098"/>
    <lineage>
        <taxon>Eukaryota</taxon>
        <taxon>Fungi</taxon>
        <taxon>Dikarya</taxon>
        <taxon>Ascomycota</taxon>
        <taxon>Pezizomycotina</taxon>
        <taxon>Eurotiomycetes</taxon>
        <taxon>Eurotiomycetidae</taxon>
        <taxon>Eurotiales</taxon>
        <taxon>Aspergillaceae</taxon>
        <taxon>Monascus</taxon>
    </lineage>
</organism>
<proteinExistence type="predicted"/>
<dbReference type="PANTHER" id="PTHR43792">
    <property type="entry name" value="GNAT FAMILY, PUTATIVE (AFU_ORTHOLOGUE AFUA_3G00765)-RELATED-RELATED"/>
    <property type="match status" value="1"/>
</dbReference>
<accession>A0A507R1Z7</accession>
<dbReference type="Proteomes" id="UP000319663">
    <property type="component" value="Unassembled WGS sequence"/>
</dbReference>
<dbReference type="Gene3D" id="3.40.630.30">
    <property type="match status" value="1"/>
</dbReference>
<dbReference type="InterPro" id="IPR000182">
    <property type="entry name" value="GNAT_dom"/>
</dbReference>
<evidence type="ECO:0000313" key="2">
    <source>
        <dbReference type="EMBL" id="TQB75448.1"/>
    </source>
</evidence>
<dbReference type="EMBL" id="VIFY01000019">
    <property type="protein sequence ID" value="TQB75448.1"/>
    <property type="molecule type" value="Genomic_DNA"/>
</dbReference>
<dbReference type="OrthoDB" id="630895at2759"/>
<evidence type="ECO:0000313" key="3">
    <source>
        <dbReference type="Proteomes" id="UP000319663"/>
    </source>
</evidence>
<dbReference type="PANTHER" id="PTHR43792:SF16">
    <property type="entry name" value="N-ACETYLTRANSFERASE DOMAIN-CONTAINING PROTEIN"/>
    <property type="match status" value="1"/>
</dbReference>
<dbReference type="Pfam" id="PF13302">
    <property type="entry name" value="Acetyltransf_3"/>
    <property type="match status" value="1"/>
</dbReference>
<sequence>MTTTFNPPPDFSISTERLHISYLQPGNQTHSAFLHHVWNTEDFIQAEGDTGLNTPEKAGEFIASKVQSDYNRNKHGQMLVSLKPFPEASLAESKPIGIVSLMKGKPPNAYAAPDVGYTILPEESGKGYATEAAIGLINYARRELNVNGVFGFCSRKDQRSRRVLEKIGLEFRGERHLKLFGGARSAVYALPGMEQDLKVYGIDDE</sequence>
<protein>
    <recommendedName>
        <fullName evidence="1">N-acetyltransferase domain-containing protein</fullName>
    </recommendedName>
</protein>
<keyword evidence="3" id="KW-1185">Reference proteome</keyword>
<evidence type="ECO:0000259" key="1">
    <source>
        <dbReference type="Pfam" id="PF13302"/>
    </source>
</evidence>